<dbReference type="AlphaFoldDB" id="A0A0C2MJV8"/>
<dbReference type="Pfam" id="PF14938">
    <property type="entry name" value="SNAP"/>
    <property type="match status" value="1"/>
</dbReference>
<gene>
    <name evidence="1" type="ORF">RF11_05444</name>
</gene>
<evidence type="ECO:0000313" key="1">
    <source>
        <dbReference type="EMBL" id="KII61921.1"/>
    </source>
</evidence>
<dbReference type="Gene3D" id="1.25.40.10">
    <property type="entry name" value="Tetratricopeptide repeat domain"/>
    <property type="match status" value="1"/>
</dbReference>
<dbReference type="InterPro" id="IPR011990">
    <property type="entry name" value="TPR-like_helical_dom_sf"/>
</dbReference>
<reference evidence="1 2" key="1">
    <citation type="journal article" date="2014" name="Genome Biol. Evol.">
        <title>The genome of the myxosporean Thelohanellus kitauei shows adaptations to nutrient acquisition within its fish host.</title>
        <authorList>
            <person name="Yang Y."/>
            <person name="Xiong J."/>
            <person name="Zhou Z."/>
            <person name="Huo F."/>
            <person name="Miao W."/>
            <person name="Ran C."/>
            <person name="Liu Y."/>
            <person name="Zhang J."/>
            <person name="Feng J."/>
            <person name="Wang M."/>
            <person name="Wang M."/>
            <person name="Wang L."/>
            <person name="Yao B."/>
        </authorList>
    </citation>
    <scope>NUCLEOTIDE SEQUENCE [LARGE SCALE GENOMIC DNA]</scope>
    <source>
        <strain evidence="1">Wuqing</strain>
    </source>
</reference>
<organism evidence="1 2">
    <name type="scientific">Thelohanellus kitauei</name>
    <name type="common">Myxosporean</name>
    <dbReference type="NCBI Taxonomy" id="669202"/>
    <lineage>
        <taxon>Eukaryota</taxon>
        <taxon>Metazoa</taxon>
        <taxon>Cnidaria</taxon>
        <taxon>Myxozoa</taxon>
        <taxon>Myxosporea</taxon>
        <taxon>Bivalvulida</taxon>
        <taxon>Platysporina</taxon>
        <taxon>Myxobolidae</taxon>
        <taxon>Thelohanellus</taxon>
    </lineage>
</organism>
<evidence type="ECO:0000313" key="2">
    <source>
        <dbReference type="Proteomes" id="UP000031668"/>
    </source>
</evidence>
<protein>
    <submittedName>
        <fullName evidence="1">Uncharacterized protein</fullName>
    </submittedName>
</protein>
<proteinExistence type="predicted"/>
<accession>A0A0C2MJV8</accession>
<dbReference type="EMBL" id="JWZT01005178">
    <property type="protein sequence ID" value="KII61921.1"/>
    <property type="molecule type" value="Genomic_DNA"/>
</dbReference>
<sequence>MSDELIENTKSLAQVNPEIKELSIDSQKLDRSKTNQSFQKYLPQEAGKAYFDAARVDEIHFKDDLGAFSLYNKAAKCYLQIKSSRAIECYEKRLEILLRMVIN</sequence>
<dbReference type="OrthoDB" id="9984275at2759"/>
<name>A0A0C2MJV8_THEKT</name>
<dbReference type="Proteomes" id="UP000031668">
    <property type="component" value="Unassembled WGS sequence"/>
</dbReference>
<keyword evidence="2" id="KW-1185">Reference proteome</keyword>
<comment type="caution">
    <text evidence="1">The sequence shown here is derived from an EMBL/GenBank/DDBJ whole genome shotgun (WGS) entry which is preliminary data.</text>
</comment>